<evidence type="ECO:0000313" key="3">
    <source>
        <dbReference type="Proteomes" id="UP000193380"/>
    </source>
</evidence>
<feature type="compositionally biased region" description="Low complexity" evidence="1">
    <location>
        <begin position="254"/>
        <end position="270"/>
    </location>
</feature>
<feature type="compositionally biased region" description="Polar residues" evidence="1">
    <location>
        <begin position="81"/>
        <end position="92"/>
    </location>
</feature>
<feature type="region of interest" description="Disordered" evidence="1">
    <location>
        <begin position="42"/>
        <end position="133"/>
    </location>
</feature>
<sequence length="691" mass="76159">MYHCNLTLSSLGFSSTSSLVASLEGELYVDKDLVFHRSHRGVAAAPAQAGGDQVDISRRPRSGKDPPSRNLSPRAVPLKTHPQSTTPISFGSGSDPLQPAPGSRYGPPPSSGSSLGATCPSIPPSAVPRSSPLLSFSSTVKENEEVTREELLDRVKEVIKVYPPAATTIAQLQNGYLLRFGKQLPLLQYRSLYDNHEKQPAAACALVVPGKTGAEKPAATSKKTEREGQSAPSTPLNNGYVQDQVRFKTRSPLLQTTSPVPSSSPLLSQPPITPQIPQPGTSASDSDFPALKAELRLTKAQERRQLAVGQREGNSPVFREAYNAQLREVHGANVRAVEAQAEEEEEEDGMRRKRKKALDPEAVNSLVEDVIRDIAAEGELVTREKVISRVCMLMQVRTLEAGRIDLRWQIPALKDLQRNLREINMFIESAEAVTAMCTLYELGQNLAGLKNKKRFEELNLGPLCKLPLIHRMFKIDSNTKDEDIHQIETVDILRSLRVFRRKQNKPKVDLAEFMKHLSDQYSCDSPYELGIRIHSVGLPIATLQKAVSSEHVCMERAREAIQRELEEEVGERMRKMKRVVMEGAQGPVLFSSVGSAELRKKYVTMTAADAVLEVFTNASGVFNPKMTKSVQDFMLRVSADRLARALFQLAICGGSLAAPQDLVPKEKPARHTQERRAEEKTQATPPSEGSC</sequence>
<feature type="compositionally biased region" description="Polar residues" evidence="1">
    <location>
        <begin position="230"/>
        <end position="241"/>
    </location>
</feature>
<dbReference type="Proteomes" id="UP000193380">
    <property type="component" value="Unassembled WGS sequence"/>
</dbReference>
<feature type="compositionally biased region" description="Basic and acidic residues" evidence="1">
    <location>
        <begin position="55"/>
        <end position="67"/>
    </location>
</feature>
<dbReference type="STRING" id="8022.A0A060WME8"/>
<name>A0A060WME8_ONCMY</name>
<reference evidence="2" key="2">
    <citation type="submission" date="2014-03" db="EMBL/GenBank/DDBJ databases">
        <authorList>
            <person name="Genoscope - CEA"/>
        </authorList>
    </citation>
    <scope>NUCLEOTIDE SEQUENCE</scope>
</reference>
<feature type="region of interest" description="Disordered" evidence="1">
    <location>
        <begin position="254"/>
        <end position="286"/>
    </location>
</feature>
<dbReference type="AlphaFoldDB" id="A0A060WME8"/>
<feature type="region of interest" description="Disordered" evidence="1">
    <location>
        <begin position="212"/>
        <end position="242"/>
    </location>
</feature>
<dbReference type="EMBL" id="FR904620">
    <property type="protein sequence ID" value="CDQ68291.1"/>
    <property type="molecule type" value="Genomic_DNA"/>
</dbReference>
<feature type="compositionally biased region" description="Basic and acidic residues" evidence="1">
    <location>
        <begin position="663"/>
        <end position="681"/>
    </location>
</feature>
<evidence type="ECO:0000313" key="2">
    <source>
        <dbReference type="EMBL" id="CDQ68291.1"/>
    </source>
</evidence>
<protein>
    <submittedName>
        <fullName evidence="2">Uncharacterized protein</fullName>
    </submittedName>
</protein>
<dbReference type="PaxDb" id="8022-A0A060WME8"/>
<evidence type="ECO:0000256" key="1">
    <source>
        <dbReference type="SAM" id="MobiDB-lite"/>
    </source>
</evidence>
<reference evidence="2" key="1">
    <citation type="journal article" date="2014" name="Nat. Commun.">
        <title>The rainbow trout genome provides novel insights into evolution after whole-genome duplication in vertebrates.</title>
        <authorList>
            <person name="Berthelot C."/>
            <person name="Brunet F."/>
            <person name="Chalopin D."/>
            <person name="Juanchich A."/>
            <person name="Bernard M."/>
            <person name="Noel B."/>
            <person name="Bento P."/>
            <person name="Da Silva C."/>
            <person name="Labadie K."/>
            <person name="Alberti A."/>
            <person name="Aury J.M."/>
            <person name="Louis A."/>
            <person name="Dehais P."/>
            <person name="Bardou P."/>
            <person name="Montfort J."/>
            <person name="Klopp C."/>
            <person name="Cabau C."/>
            <person name="Gaspin C."/>
            <person name="Thorgaard G.H."/>
            <person name="Boussaha M."/>
            <person name="Quillet E."/>
            <person name="Guyomard R."/>
            <person name="Galiana D."/>
            <person name="Bobe J."/>
            <person name="Volff J.N."/>
            <person name="Genet C."/>
            <person name="Wincker P."/>
            <person name="Jaillon O."/>
            <person name="Roest Crollius H."/>
            <person name="Guiguen Y."/>
        </authorList>
    </citation>
    <scope>NUCLEOTIDE SEQUENCE [LARGE SCALE GENOMIC DNA]</scope>
</reference>
<feature type="compositionally biased region" description="Low complexity" evidence="1">
    <location>
        <begin position="100"/>
        <end position="116"/>
    </location>
</feature>
<organism evidence="2 3">
    <name type="scientific">Oncorhynchus mykiss</name>
    <name type="common">Rainbow trout</name>
    <name type="synonym">Salmo gairdneri</name>
    <dbReference type="NCBI Taxonomy" id="8022"/>
    <lineage>
        <taxon>Eukaryota</taxon>
        <taxon>Metazoa</taxon>
        <taxon>Chordata</taxon>
        <taxon>Craniata</taxon>
        <taxon>Vertebrata</taxon>
        <taxon>Euteleostomi</taxon>
        <taxon>Actinopterygii</taxon>
        <taxon>Neopterygii</taxon>
        <taxon>Teleostei</taxon>
        <taxon>Protacanthopterygii</taxon>
        <taxon>Salmoniformes</taxon>
        <taxon>Salmonidae</taxon>
        <taxon>Salmoninae</taxon>
        <taxon>Oncorhynchus</taxon>
    </lineage>
</organism>
<gene>
    <name evidence="2" type="ORF">GSONMT00043169001</name>
</gene>
<proteinExistence type="predicted"/>
<accession>A0A060WME8</accession>
<feature type="region of interest" description="Disordered" evidence="1">
    <location>
        <begin position="660"/>
        <end position="691"/>
    </location>
</feature>
<feature type="compositionally biased region" description="Polar residues" evidence="1">
    <location>
        <begin position="682"/>
        <end position="691"/>
    </location>
</feature>